<evidence type="ECO:0000313" key="2">
    <source>
        <dbReference type="Proteomes" id="UP000041254"/>
    </source>
</evidence>
<proteinExistence type="predicted"/>
<gene>
    <name evidence="1" type="ORF">Vbra_22962</name>
</gene>
<name>A0A0G4FUU4_VITBC</name>
<dbReference type="AlphaFoldDB" id="A0A0G4FUU4"/>
<sequence>MRGVALVDGRKLPLGRELADAARVLQGAADEDVLAGGGGVGVQAASFKVELAGQFDAVMRRELAKLGHMRRCPAPAGR</sequence>
<protein>
    <submittedName>
        <fullName evidence="1">Uncharacterized protein</fullName>
    </submittedName>
</protein>
<accession>A0A0G4FUU4</accession>
<dbReference type="VEuPathDB" id="CryptoDB:Vbra_22962"/>
<organism evidence="1 2">
    <name type="scientific">Vitrella brassicaformis (strain CCMP3155)</name>
    <dbReference type="NCBI Taxonomy" id="1169540"/>
    <lineage>
        <taxon>Eukaryota</taxon>
        <taxon>Sar</taxon>
        <taxon>Alveolata</taxon>
        <taxon>Colpodellida</taxon>
        <taxon>Vitrellaceae</taxon>
        <taxon>Vitrella</taxon>
    </lineage>
</organism>
<reference evidence="1 2" key="1">
    <citation type="submission" date="2014-11" db="EMBL/GenBank/DDBJ databases">
        <authorList>
            <person name="Zhu J."/>
            <person name="Qi W."/>
            <person name="Song R."/>
        </authorList>
    </citation>
    <scope>NUCLEOTIDE SEQUENCE [LARGE SCALE GENOMIC DNA]</scope>
</reference>
<evidence type="ECO:0000313" key="1">
    <source>
        <dbReference type="EMBL" id="CEM18725.1"/>
    </source>
</evidence>
<dbReference type="InParanoid" id="A0A0G4FUU4"/>
<dbReference type="EMBL" id="CDMY01000507">
    <property type="protein sequence ID" value="CEM18725.1"/>
    <property type="molecule type" value="Genomic_DNA"/>
</dbReference>
<keyword evidence="2" id="KW-1185">Reference proteome</keyword>
<dbReference type="Proteomes" id="UP000041254">
    <property type="component" value="Unassembled WGS sequence"/>
</dbReference>